<dbReference type="RefSeq" id="WP_072561414.1">
    <property type="nucleotide sequence ID" value="NZ_CP017921.1"/>
</dbReference>
<evidence type="ECO:0000313" key="4">
    <source>
        <dbReference type="EMBL" id="RNI09971.1"/>
    </source>
</evidence>
<evidence type="ECO:0000259" key="2">
    <source>
        <dbReference type="Pfam" id="PF12850"/>
    </source>
</evidence>
<dbReference type="OrthoDB" id="19174at2157"/>
<dbReference type="GO" id="GO:0016787">
    <property type="term" value="F:hydrolase activity"/>
    <property type="evidence" value="ECO:0007669"/>
    <property type="project" value="UniProtKB-UniRule"/>
</dbReference>
<dbReference type="EMBL" id="FNMU01000004">
    <property type="protein sequence ID" value="SDW64198.1"/>
    <property type="molecule type" value="Genomic_DNA"/>
</dbReference>
<reference evidence="3 6" key="1">
    <citation type="submission" date="2016-10" db="EMBL/GenBank/DDBJ databases">
        <title>Methanohalophilus halophilus.</title>
        <authorList>
            <person name="L'haridon S."/>
        </authorList>
    </citation>
    <scope>NUCLEOTIDE SEQUENCE [LARGE SCALE GENOMIC DNA]</scope>
    <source>
        <strain evidence="3 6">Z-7982</strain>
    </source>
</reference>
<dbReference type="Proteomes" id="UP000267921">
    <property type="component" value="Unassembled WGS sequence"/>
</dbReference>
<dbReference type="EMBL" id="CP017921">
    <property type="protein sequence ID" value="APH38976.1"/>
    <property type="molecule type" value="Genomic_DNA"/>
</dbReference>
<dbReference type="InterPro" id="IPR000979">
    <property type="entry name" value="Phosphodiesterase_MJ0936/Vps29"/>
</dbReference>
<comment type="similarity">
    <text evidence="1">Belongs to the metallophosphoesterase superfamily. YfcE family.</text>
</comment>
<keyword evidence="6" id="KW-1185">Reference proteome</keyword>
<dbReference type="CDD" id="cd00841">
    <property type="entry name" value="MPP_YfcE"/>
    <property type="match status" value="1"/>
</dbReference>
<dbReference type="GeneID" id="30583173"/>
<dbReference type="InterPro" id="IPR029052">
    <property type="entry name" value="Metallo-depent_PP-like"/>
</dbReference>
<sequence length="177" mass="19364">MKVLVISDTHLKSGEIPPGLKGLIDRYDMVIHAGDFTTLECYKAFNDTGKLKSVYGNSDTYELKEILPETLQLDIGGVSVGVVHEAALSINDTTALRYKALEMGVNVLIFGHIHRPILEKTDVLVLCPGSPTSPRMSDPMAAELNIEKGEVKARFIEIKGKSCGFVGFSRELEKADN</sequence>
<keyword evidence="1" id="KW-0479">Metal-binding</keyword>
<evidence type="ECO:0000313" key="7">
    <source>
        <dbReference type="Proteomes" id="UP000198669"/>
    </source>
</evidence>
<reference evidence="4 8" key="3">
    <citation type="submission" date="2018-10" db="EMBL/GenBank/DDBJ databases">
        <title>Cultivation of a novel Methanohalophilus strain from Kebrit Deep of the Red Sea and a genomic comparison of members of the genus Methanohalophilus.</title>
        <authorList>
            <person name="Guan Y."/>
            <person name="Ngugi D.K."/>
            <person name="Stingl U."/>
        </authorList>
    </citation>
    <scope>NUCLEOTIDE SEQUENCE [LARGE SCALE GENOMIC DNA]</scope>
    <source>
        <strain evidence="4 8">DSM 3094</strain>
    </source>
</reference>
<dbReference type="Pfam" id="PF12850">
    <property type="entry name" value="Metallophos_2"/>
    <property type="match status" value="1"/>
</dbReference>
<dbReference type="EMBL" id="RJJG01000003">
    <property type="protein sequence ID" value="RNI09971.1"/>
    <property type="molecule type" value="Genomic_DNA"/>
</dbReference>
<evidence type="ECO:0000313" key="8">
    <source>
        <dbReference type="Proteomes" id="UP000267921"/>
    </source>
</evidence>
<dbReference type="InterPro" id="IPR041802">
    <property type="entry name" value="MPP_YfcE"/>
</dbReference>
<feature type="domain" description="Calcineurin-like phosphoesterase" evidence="2">
    <location>
        <begin position="1"/>
        <end position="147"/>
    </location>
</feature>
<dbReference type="PANTHER" id="PTHR11124">
    <property type="entry name" value="VACUOLAR SORTING PROTEIN VPS29"/>
    <property type="match status" value="1"/>
</dbReference>
<evidence type="ECO:0000313" key="6">
    <source>
        <dbReference type="Proteomes" id="UP000186879"/>
    </source>
</evidence>
<protein>
    <recommendedName>
        <fullName evidence="1">Phosphoesterase</fullName>
        <ecNumber evidence="1">3.1.4.-</ecNumber>
    </recommendedName>
</protein>
<organism evidence="3 6">
    <name type="scientific">Methanohalophilus halophilus</name>
    <dbReference type="NCBI Taxonomy" id="2177"/>
    <lineage>
        <taxon>Archaea</taxon>
        <taxon>Methanobacteriati</taxon>
        <taxon>Methanobacteriota</taxon>
        <taxon>Stenosarchaea group</taxon>
        <taxon>Methanomicrobia</taxon>
        <taxon>Methanosarcinales</taxon>
        <taxon>Methanosarcinaceae</taxon>
        <taxon>Methanohalophilus</taxon>
    </lineage>
</organism>
<dbReference type="EC" id="3.1.4.-" evidence="1"/>
<dbReference type="Gene3D" id="3.60.21.10">
    <property type="match status" value="1"/>
</dbReference>
<proteinExistence type="inferred from homology"/>
<dbReference type="Proteomes" id="UP000198669">
    <property type="component" value="Unassembled WGS sequence"/>
</dbReference>
<dbReference type="GO" id="GO:0046872">
    <property type="term" value="F:metal ion binding"/>
    <property type="evidence" value="ECO:0007669"/>
    <property type="project" value="UniProtKB-KW"/>
</dbReference>
<dbReference type="Proteomes" id="UP000186879">
    <property type="component" value="Chromosome"/>
</dbReference>
<reference evidence="5 7" key="2">
    <citation type="submission" date="2016-10" db="EMBL/GenBank/DDBJ databases">
        <authorList>
            <person name="de Groot N.N."/>
        </authorList>
    </citation>
    <scope>NUCLEOTIDE SEQUENCE [LARGE SCALE GENOMIC DNA]</scope>
    <source>
        <strain evidence="5 7">Z-7982</strain>
    </source>
</reference>
<name>A0A1L3Q270_9EURY</name>
<dbReference type="NCBIfam" id="TIGR00040">
    <property type="entry name" value="yfcE"/>
    <property type="match status" value="1"/>
</dbReference>
<accession>A0A1L3Q270</accession>
<dbReference type="AlphaFoldDB" id="A0A1L3Q270"/>
<dbReference type="SUPFAM" id="SSF56300">
    <property type="entry name" value="Metallo-dependent phosphatases"/>
    <property type="match status" value="1"/>
</dbReference>
<evidence type="ECO:0000256" key="1">
    <source>
        <dbReference type="RuleBase" id="RU362039"/>
    </source>
</evidence>
<evidence type="ECO:0000313" key="5">
    <source>
        <dbReference type="EMBL" id="SDW64198.1"/>
    </source>
</evidence>
<comment type="cofactor">
    <cofactor evidence="1">
        <name>a divalent metal cation</name>
        <dbReference type="ChEBI" id="CHEBI:60240"/>
    </cofactor>
</comment>
<gene>
    <name evidence="3" type="ORF">BHR79_05370</name>
    <name evidence="4" type="ORF">EFE40_04885</name>
    <name evidence="5" type="ORF">SAMN04515625_1298</name>
</gene>
<evidence type="ECO:0000313" key="3">
    <source>
        <dbReference type="EMBL" id="APH38976.1"/>
    </source>
</evidence>
<dbReference type="KEGG" id="mhaz:BHR79_05370"/>
<dbReference type="STRING" id="2177.BHR79_05370"/>
<dbReference type="InterPro" id="IPR024654">
    <property type="entry name" value="Calcineurin-like_PHP_lpxH"/>
</dbReference>